<proteinExistence type="predicted"/>
<name>A0A916N961_9FLAO</name>
<dbReference type="InterPro" id="IPR014284">
    <property type="entry name" value="RNA_pol_sigma-70_dom"/>
</dbReference>
<evidence type="ECO:0000256" key="1">
    <source>
        <dbReference type="ARBA" id="ARBA00023015"/>
    </source>
</evidence>
<dbReference type="RefSeq" id="WP_258540871.1">
    <property type="nucleotide sequence ID" value="NZ_OU015584.1"/>
</dbReference>
<organism evidence="5 6">
    <name type="scientific">Parvicella tangerina</name>
    <dbReference type="NCBI Taxonomy" id="2829795"/>
    <lineage>
        <taxon>Bacteria</taxon>
        <taxon>Pseudomonadati</taxon>
        <taxon>Bacteroidota</taxon>
        <taxon>Flavobacteriia</taxon>
        <taxon>Flavobacteriales</taxon>
        <taxon>Parvicellaceae</taxon>
        <taxon>Parvicella</taxon>
    </lineage>
</organism>
<keyword evidence="2" id="KW-0731">Sigma factor</keyword>
<dbReference type="InterPro" id="IPR007627">
    <property type="entry name" value="RNA_pol_sigma70_r2"/>
</dbReference>
<dbReference type="Gene3D" id="1.10.10.10">
    <property type="entry name" value="Winged helix-like DNA-binding domain superfamily/Winged helix DNA-binding domain"/>
    <property type="match status" value="1"/>
</dbReference>
<evidence type="ECO:0000313" key="5">
    <source>
        <dbReference type="EMBL" id="CAG5078326.1"/>
    </source>
</evidence>
<feature type="domain" description="RNA polymerase sigma-70 region 2" evidence="4">
    <location>
        <begin position="24"/>
        <end position="89"/>
    </location>
</feature>
<dbReference type="InterPro" id="IPR013325">
    <property type="entry name" value="RNA_pol_sigma_r2"/>
</dbReference>
<evidence type="ECO:0000259" key="4">
    <source>
        <dbReference type="Pfam" id="PF04542"/>
    </source>
</evidence>
<dbReference type="AlphaFoldDB" id="A0A916N961"/>
<protein>
    <recommendedName>
        <fullName evidence="4">RNA polymerase sigma-70 region 2 domain-containing protein</fullName>
    </recommendedName>
</protein>
<dbReference type="GO" id="GO:0006352">
    <property type="term" value="P:DNA-templated transcription initiation"/>
    <property type="evidence" value="ECO:0007669"/>
    <property type="project" value="InterPro"/>
</dbReference>
<dbReference type="EMBL" id="OU015584">
    <property type="protein sequence ID" value="CAG5078326.1"/>
    <property type="molecule type" value="Genomic_DNA"/>
</dbReference>
<dbReference type="Proteomes" id="UP000683507">
    <property type="component" value="Chromosome"/>
</dbReference>
<gene>
    <name evidence="5" type="ORF">CRYO30217_00642</name>
</gene>
<dbReference type="NCBIfam" id="TIGR02937">
    <property type="entry name" value="sigma70-ECF"/>
    <property type="match status" value="1"/>
</dbReference>
<dbReference type="InterPro" id="IPR039425">
    <property type="entry name" value="RNA_pol_sigma-70-like"/>
</dbReference>
<keyword evidence="3" id="KW-0804">Transcription</keyword>
<dbReference type="InterPro" id="IPR036388">
    <property type="entry name" value="WH-like_DNA-bd_sf"/>
</dbReference>
<dbReference type="PANTHER" id="PTHR43133">
    <property type="entry name" value="RNA POLYMERASE ECF-TYPE SIGMA FACTO"/>
    <property type="match status" value="1"/>
</dbReference>
<dbReference type="PANTHER" id="PTHR43133:SF46">
    <property type="entry name" value="RNA POLYMERASE SIGMA-70 FACTOR ECF SUBFAMILY"/>
    <property type="match status" value="1"/>
</dbReference>
<dbReference type="Gene3D" id="1.10.1740.10">
    <property type="match status" value="1"/>
</dbReference>
<keyword evidence="6" id="KW-1185">Reference proteome</keyword>
<keyword evidence="1" id="KW-0805">Transcription regulation</keyword>
<evidence type="ECO:0000256" key="2">
    <source>
        <dbReference type="ARBA" id="ARBA00023082"/>
    </source>
</evidence>
<evidence type="ECO:0000256" key="3">
    <source>
        <dbReference type="ARBA" id="ARBA00023163"/>
    </source>
</evidence>
<dbReference type="GO" id="GO:0016987">
    <property type="term" value="F:sigma factor activity"/>
    <property type="evidence" value="ECO:0007669"/>
    <property type="project" value="UniProtKB-KW"/>
</dbReference>
<evidence type="ECO:0000313" key="6">
    <source>
        <dbReference type="Proteomes" id="UP000683507"/>
    </source>
</evidence>
<accession>A0A916N961</accession>
<dbReference type="KEGG" id="ptan:CRYO30217_00642"/>
<dbReference type="SUPFAM" id="SSF88946">
    <property type="entry name" value="Sigma2 domain of RNA polymerase sigma factors"/>
    <property type="match status" value="1"/>
</dbReference>
<reference evidence="5" key="1">
    <citation type="submission" date="2021-04" db="EMBL/GenBank/DDBJ databases">
        <authorList>
            <person name="Rodrigo-Torres L."/>
            <person name="Arahal R. D."/>
            <person name="Lucena T."/>
        </authorList>
    </citation>
    <scope>NUCLEOTIDE SEQUENCE</scope>
    <source>
        <strain evidence="5">AS29M-1</strain>
    </source>
</reference>
<sequence>MTDQEIITLIEERREHKALVKLYRYESRVSTLIKKYGGSKEDAQDVFQDALLILCKNVWAGDFKLTSKLDTYLYGVCFNLWRTALKSKKGKEINLPDEYRLEDQNELEALIAKEGKIKQVEEVLKKLGDPCLKLLQLFYYQAKKIKEIMQEMKYKTENTVKVQKYKCIERAKKMIAKV</sequence>
<dbReference type="Pfam" id="PF04542">
    <property type="entry name" value="Sigma70_r2"/>
    <property type="match status" value="1"/>
</dbReference>